<dbReference type="InterPro" id="IPR045005">
    <property type="entry name" value="BPM1-6"/>
</dbReference>
<dbReference type="Pfam" id="PF22486">
    <property type="entry name" value="MATH_2"/>
    <property type="match status" value="1"/>
</dbReference>
<evidence type="ECO:0000313" key="6">
    <source>
        <dbReference type="Proteomes" id="UP001231189"/>
    </source>
</evidence>
<evidence type="ECO:0000313" key="5">
    <source>
        <dbReference type="EMBL" id="KAK1627774.1"/>
    </source>
</evidence>
<dbReference type="CDD" id="cd00121">
    <property type="entry name" value="MATH"/>
    <property type="match status" value="1"/>
</dbReference>
<dbReference type="CDD" id="cd18280">
    <property type="entry name" value="BTB_POZ_BPM_plant"/>
    <property type="match status" value="1"/>
</dbReference>
<dbReference type="Gene3D" id="2.60.210.10">
    <property type="entry name" value="Apoptosis, Tumor Necrosis Factor Receptor Associated Protein 2, Chain A"/>
    <property type="match status" value="1"/>
</dbReference>
<dbReference type="SUPFAM" id="SSF54695">
    <property type="entry name" value="POZ domain"/>
    <property type="match status" value="1"/>
</dbReference>
<evidence type="ECO:0000256" key="1">
    <source>
        <dbReference type="ARBA" id="ARBA00004906"/>
    </source>
</evidence>
<dbReference type="PANTHER" id="PTHR26379">
    <property type="entry name" value="BTB/POZ AND MATH DOMAIN-CONTAINING PROTEIN 1"/>
    <property type="match status" value="1"/>
</dbReference>
<dbReference type="PANTHER" id="PTHR26379:SF380">
    <property type="entry name" value="BTB DOMAIN-CONTAINING PROTEIN"/>
    <property type="match status" value="1"/>
</dbReference>
<dbReference type="Pfam" id="PF24570">
    <property type="entry name" value="BACK_BPM_SPOP"/>
    <property type="match status" value="1"/>
</dbReference>
<dbReference type="Proteomes" id="UP001231189">
    <property type="component" value="Unassembled WGS sequence"/>
</dbReference>
<keyword evidence="6" id="KW-1185">Reference proteome</keyword>
<gene>
    <name evidence="5" type="ORF">QYE76_002089</name>
</gene>
<sequence length="475" mass="52713">MTGCGQTLEKKLNILIHFLYSVIQARPRGSFANFLCRLQPACLPYVQFRLKWTNSHGLTTIWTSLPDLQTSPNNPLGLPRIGLARHYLRPPPPPPPPLPPPLPPPAIFSPSSAILPRMVSTLSSCTMEKLTVSRCFIHKEKGAHIFEVAGYSLMKGMGVGKFVCSPTFTIGGYDWSIKCYPEGTTESSKGCVEICLELMSSNAEVQTLFDFGLARHDSGLISTAFTPQTKAFSSKTRETRQFSVLIVRSSIEAEPTKYLQNDVLMIKSVITVIKESQVSVPPPEIEVPPSDILEHLAKLLEAKEKADVTFTVGGETFQAHKTVLAMRSPVFEAELFGLMRETCVTIQDMQPAVFKALLHFVYTDSLPDMEDLEGDDECEMYRHLLVAADRYAMDRLKVLCQNILVKNLDVENVATTLALADQHNCDKLKDVCIEFIASSDKMDDVVATEGYANLKRSCPSVLVDAFEKRSRSCKA</sequence>
<dbReference type="PROSITE" id="PS50097">
    <property type="entry name" value="BTB"/>
    <property type="match status" value="1"/>
</dbReference>
<comment type="pathway">
    <text evidence="1">Protein modification; protein ubiquitination.</text>
</comment>
<dbReference type="Gene3D" id="3.30.710.10">
    <property type="entry name" value="Potassium Channel Kv1.1, Chain A"/>
    <property type="match status" value="1"/>
</dbReference>
<dbReference type="Pfam" id="PF00651">
    <property type="entry name" value="BTB"/>
    <property type="match status" value="1"/>
</dbReference>
<dbReference type="InterPro" id="IPR011333">
    <property type="entry name" value="SKP1/BTB/POZ_sf"/>
</dbReference>
<evidence type="ECO:0000259" key="4">
    <source>
        <dbReference type="PROSITE" id="PS50144"/>
    </source>
</evidence>
<dbReference type="InterPro" id="IPR000210">
    <property type="entry name" value="BTB/POZ_dom"/>
</dbReference>
<dbReference type="SMART" id="SM00225">
    <property type="entry name" value="BTB"/>
    <property type="match status" value="1"/>
</dbReference>
<comment type="similarity">
    <text evidence="2">Belongs to the Tdpoz family.</text>
</comment>
<feature type="domain" description="MATH" evidence="4">
    <location>
        <begin position="141"/>
        <end position="270"/>
    </location>
</feature>
<dbReference type="InterPro" id="IPR056423">
    <property type="entry name" value="BACK_BPM_SPOP"/>
</dbReference>
<comment type="caution">
    <text evidence="5">The sequence shown here is derived from an EMBL/GenBank/DDBJ whole genome shotgun (WGS) entry which is preliminary data.</text>
</comment>
<dbReference type="PROSITE" id="PS50144">
    <property type="entry name" value="MATH"/>
    <property type="match status" value="1"/>
</dbReference>
<evidence type="ECO:0000259" key="3">
    <source>
        <dbReference type="PROSITE" id="PS50097"/>
    </source>
</evidence>
<dbReference type="Gene3D" id="1.25.40.420">
    <property type="match status" value="1"/>
</dbReference>
<name>A0AAD8RMK6_LOLMU</name>
<protein>
    <submittedName>
        <fullName evidence="5">Uncharacterized protein</fullName>
    </submittedName>
</protein>
<feature type="domain" description="BTB" evidence="3">
    <location>
        <begin position="306"/>
        <end position="370"/>
    </location>
</feature>
<dbReference type="InterPro" id="IPR002083">
    <property type="entry name" value="MATH/TRAF_dom"/>
</dbReference>
<proteinExistence type="inferred from homology"/>
<dbReference type="EMBL" id="JAUUTY010000005">
    <property type="protein sequence ID" value="KAK1627774.1"/>
    <property type="molecule type" value="Genomic_DNA"/>
</dbReference>
<dbReference type="GO" id="GO:0016567">
    <property type="term" value="P:protein ubiquitination"/>
    <property type="evidence" value="ECO:0007669"/>
    <property type="project" value="InterPro"/>
</dbReference>
<dbReference type="SUPFAM" id="SSF49599">
    <property type="entry name" value="TRAF domain-like"/>
    <property type="match status" value="1"/>
</dbReference>
<dbReference type="InterPro" id="IPR008974">
    <property type="entry name" value="TRAF-like"/>
</dbReference>
<reference evidence="5" key="1">
    <citation type="submission" date="2023-07" db="EMBL/GenBank/DDBJ databases">
        <title>A chromosome-level genome assembly of Lolium multiflorum.</title>
        <authorList>
            <person name="Chen Y."/>
            <person name="Copetti D."/>
            <person name="Kolliker R."/>
            <person name="Studer B."/>
        </authorList>
    </citation>
    <scope>NUCLEOTIDE SEQUENCE</scope>
    <source>
        <strain evidence="5">02402/16</strain>
        <tissue evidence="5">Leaf</tissue>
    </source>
</reference>
<dbReference type="AlphaFoldDB" id="A0AAD8RMK6"/>
<evidence type="ECO:0000256" key="2">
    <source>
        <dbReference type="ARBA" id="ARBA00010846"/>
    </source>
</evidence>
<accession>A0AAD8RMK6</accession>
<organism evidence="5 6">
    <name type="scientific">Lolium multiflorum</name>
    <name type="common">Italian ryegrass</name>
    <name type="synonym">Lolium perenne subsp. multiflorum</name>
    <dbReference type="NCBI Taxonomy" id="4521"/>
    <lineage>
        <taxon>Eukaryota</taxon>
        <taxon>Viridiplantae</taxon>
        <taxon>Streptophyta</taxon>
        <taxon>Embryophyta</taxon>
        <taxon>Tracheophyta</taxon>
        <taxon>Spermatophyta</taxon>
        <taxon>Magnoliopsida</taxon>
        <taxon>Liliopsida</taxon>
        <taxon>Poales</taxon>
        <taxon>Poaceae</taxon>
        <taxon>BOP clade</taxon>
        <taxon>Pooideae</taxon>
        <taxon>Poodae</taxon>
        <taxon>Poeae</taxon>
        <taxon>Poeae Chloroplast Group 2 (Poeae type)</taxon>
        <taxon>Loliodinae</taxon>
        <taxon>Loliinae</taxon>
        <taxon>Lolium</taxon>
    </lineage>
</organism>